<accession>A0A267MFK9</accession>
<dbReference type="RefSeq" id="WP_095134849.1">
    <property type="nucleotide sequence ID" value="NZ_NIBG01000018.1"/>
</dbReference>
<dbReference type="PANTHER" id="PTHR43176">
    <property type="entry name" value="3-HYDROXYISOBUTYRYL-COA HYDROLASE-RELATED"/>
    <property type="match status" value="1"/>
</dbReference>
<dbReference type="EC" id="3.1.2.4" evidence="2"/>
<dbReference type="CDD" id="cd06558">
    <property type="entry name" value="crotonase-like"/>
    <property type="match status" value="1"/>
</dbReference>
<organism evidence="5 6">
    <name type="scientific">Anaeromicrobium sediminis</name>
    <dbReference type="NCBI Taxonomy" id="1478221"/>
    <lineage>
        <taxon>Bacteria</taxon>
        <taxon>Bacillati</taxon>
        <taxon>Bacillota</taxon>
        <taxon>Clostridia</taxon>
        <taxon>Peptostreptococcales</taxon>
        <taxon>Thermotaleaceae</taxon>
        <taxon>Anaeromicrobium</taxon>
    </lineage>
</organism>
<dbReference type="InterPro" id="IPR032259">
    <property type="entry name" value="HIBYL-CoA-H"/>
</dbReference>
<feature type="domain" description="Enoyl-CoA hydratase/isomerase" evidence="4">
    <location>
        <begin position="21"/>
        <end position="351"/>
    </location>
</feature>
<evidence type="ECO:0000313" key="6">
    <source>
        <dbReference type="Proteomes" id="UP000216024"/>
    </source>
</evidence>
<dbReference type="NCBIfam" id="NF004127">
    <property type="entry name" value="PRK05617.1"/>
    <property type="match status" value="1"/>
</dbReference>
<dbReference type="EMBL" id="NIBG01000018">
    <property type="protein sequence ID" value="PAB58247.1"/>
    <property type="molecule type" value="Genomic_DNA"/>
</dbReference>
<dbReference type="InterPro" id="IPR045004">
    <property type="entry name" value="ECH_dom"/>
</dbReference>
<dbReference type="Gene3D" id="3.90.226.10">
    <property type="entry name" value="2-enoyl-CoA Hydratase, Chain A, domain 1"/>
    <property type="match status" value="1"/>
</dbReference>
<reference evidence="5 6" key="1">
    <citation type="submission" date="2017-06" db="EMBL/GenBank/DDBJ databases">
        <title>Draft genome sequence of anaerobic fermentative bacterium Anaeromicrobium sediminis DY2726D isolated from West Pacific Ocean sediments.</title>
        <authorList>
            <person name="Zeng X."/>
        </authorList>
    </citation>
    <scope>NUCLEOTIDE SEQUENCE [LARGE SCALE GENOMIC DNA]</scope>
    <source>
        <strain evidence="5 6">DY2726D</strain>
    </source>
</reference>
<dbReference type="PANTHER" id="PTHR43176:SF3">
    <property type="entry name" value="3-HYDROXYISOBUTYRYL-COA HYDROLASE, MITOCHONDRIAL"/>
    <property type="match status" value="1"/>
</dbReference>
<protein>
    <recommendedName>
        <fullName evidence="2">3-hydroxyisobutyryl-CoA hydrolase</fullName>
        <ecNumber evidence="2">3.1.2.4</ecNumber>
    </recommendedName>
</protein>
<comment type="catalytic activity">
    <reaction evidence="1">
        <text>3-hydroxy-2-methylpropanoyl-CoA + H2O = 3-hydroxy-2-methylpropanoate + CoA + H(+)</text>
        <dbReference type="Rhea" id="RHEA:20888"/>
        <dbReference type="ChEBI" id="CHEBI:11805"/>
        <dbReference type="ChEBI" id="CHEBI:15377"/>
        <dbReference type="ChEBI" id="CHEBI:15378"/>
        <dbReference type="ChEBI" id="CHEBI:57287"/>
        <dbReference type="ChEBI" id="CHEBI:57340"/>
        <dbReference type="EC" id="3.1.2.4"/>
    </reaction>
</comment>
<dbReference type="Pfam" id="PF16113">
    <property type="entry name" value="ECH_2"/>
    <property type="match status" value="1"/>
</dbReference>
<dbReference type="AlphaFoldDB" id="A0A267MFK9"/>
<comment type="caution">
    <text evidence="5">The sequence shown here is derived from an EMBL/GenBank/DDBJ whole genome shotgun (WGS) entry which is preliminary data.</text>
</comment>
<dbReference type="FunFam" id="3.90.226.10:FF:000026">
    <property type="entry name" value="3-hydroxyisobutyryl-CoA hydrolase, mitochondrial"/>
    <property type="match status" value="1"/>
</dbReference>
<keyword evidence="6" id="KW-1185">Reference proteome</keyword>
<dbReference type="InterPro" id="IPR029045">
    <property type="entry name" value="ClpP/crotonase-like_dom_sf"/>
</dbReference>
<keyword evidence="3" id="KW-0378">Hydrolase</keyword>
<evidence type="ECO:0000256" key="1">
    <source>
        <dbReference type="ARBA" id="ARBA00001709"/>
    </source>
</evidence>
<proteinExistence type="predicted"/>
<sequence length="371" mass="42561">MRQGVEIGMNGDILFDVRNNVGYITLNRPAKLNALSYPVIKILYEKLLEWKKDDNVALLVIRGAGEKAFCAGGDVRHLYDKRNEDVVEYGFGFFYTEYCMNLTMHTYPKPILAYMNGIVMGGGVGVGVAATHRIVTEKTKWSMPEMNIGLYPDVGGSYFLNKMPTYMGRYLALTSCIIRGADVLYTEGADYYMESSKWDDLIYEIENGKWEIDSAKDTLDNILESLLKNKPEGCELEKIEDKIKRHFDFESMEEIVESLKSDSDKWAKATLENILSKSPTSLKVTLKQLVDGSKKNLSECFEMELDMSMNFLTCHDFFEGVRSVLVDKDRNPTWNPSSLEEIDKDYVDKFFSYEWENNKNPLKDFLSRQLV</sequence>
<evidence type="ECO:0000256" key="3">
    <source>
        <dbReference type="ARBA" id="ARBA00022801"/>
    </source>
</evidence>
<dbReference type="GO" id="GO:0003860">
    <property type="term" value="F:3-hydroxyisobutyryl-CoA hydrolase activity"/>
    <property type="evidence" value="ECO:0007669"/>
    <property type="project" value="UniProtKB-EC"/>
</dbReference>
<dbReference type="Proteomes" id="UP000216024">
    <property type="component" value="Unassembled WGS sequence"/>
</dbReference>
<evidence type="ECO:0000313" key="5">
    <source>
        <dbReference type="EMBL" id="PAB58247.1"/>
    </source>
</evidence>
<name>A0A267MFK9_9FIRM</name>
<dbReference type="OrthoDB" id="9775794at2"/>
<gene>
    <name evidence="5" type="ORF">CCE28_16560</name>
</gene>
<dbReference type="GO" id="GO:0006574">
    <property type="term" value="P:L-valine catabolic process"/>
    <property type="evidence" value="ECO:0007669"/>
    <property type="project" value="TreeGrafter"/>
</dbReference>
<evidence type="ECO:0000256" key="2">
    <source>
        <dbReference type="ARBA" id="ARBA00011915"/>
    </source>
</evidence>
<dbReference type="SUPFAM" id="SSF52096">
    <property type="entry name" value="ClpP/crotonase"/>
    <property type="match status" value="1"/>
</dbReference>
<evidence type="ECO:0000259" key="4">
    <source>
        <dbReference type="Pfam" id="PF16113"/>
    </source>
</evidence>